<dbReference type="InterPro" id="IPR000960">
    <property type="entry name" value="Flavin_mOase"/>
</dbReference>
<dbReference type="InterPro" id="IPR050982">
    <property type="entry name" value="Auxin_biosynth/cation_transpt"/>
</dbReference>
<dbReference type="PRINTS" id="PR00368">
    <property type="entry name" value="FADPNR"/>
</dbReference>
<dbReference type="GO" id="GO:0103075">
    <property type="term" value="F:indole-3-pyruvate monooxygenase activity"/>
    <property type="evidence" value="ECO:0007669"/>
    <property type="project" value="UniProtKB-EC"/>
</dbReference>
<evidence type="ECO:0000256" key="1">
    <source>
        <dbReference type="ARBA" id="ARBA00009183"/>
    </source>
</evidence>
<dbReference type="Gene3D" id="3.50.50.60">
    <property type="entry name" value="FAD/NAD(P)-binding domain"/>
    <property type="match status" value="1"/>
</dbReference>
<evidence type="ECO:0000313" key="8">
    <source>
        <dbReference type="Proteomes" id="UP000623129"/>
    </source>
</evidence>
<proteinExistence type="inferred from homology"/>
<keyword evidence="7" id="KW-0670">Pyruvate</keyword>
<dbReference type="OrthoDB" id="752677at2759"/>
<organism evidence="7 8">
    <name type="scientific">Carex littledalei</name>
    <dbReference type="NCBI Taxonomy" id="544730"/>
    <lineage>
        <taxon>Eukaryota</taxon>
        <taxon>Viridiplantae</taxon>
        <taxon>Streptophyta</taxon>
        <taxon>Embryophyta</taxon>
        <taxon>Tracheophyta</taxon>
        <taxon>Spermatophyta</taxon>
        <taxon>Magnoliopsida</taxon>
        <taxon>Liliopsida</taxon>
        <taxon>Poales</taxon>
        <taxon>Cyperaceae</taxon>
        <taxon>Cyperoideae</taxon>
        <taxon>Cariceae</taxon>
        <taxon>Carex</taxon>
        <taxon>Carex subgen. Euthyceras</taxon>
    </lineage>
</organism>
<dbReference type="GO" id="GO:0050661">
    <property type="term" value="F:NADP binding"/>
    <property type="evidence" value="ECO:0007669"/>
    <property type="project" value="InterPro"/>
</dbReference>
<comment type="similarity">
    <text evidence="1 6">Belongs to the FMO family.</text>
</comment>
<dbReference type="GO" id="GO:0050660">
    <property type="term" value="F:flavin adenine dinucleotide binding"/>
    <property type="evidence" value="ECO:0007669"/>
    <property type="project" value="InterPro"/>
</dbReference>
<comment type="catalytic activity">
    <reaction evidence="5">
        <text>indole-3-pyruvate + NADPH + O2 + H(+) = (indol-3-yl)acetate + CO2 + NADP(+) + H2O</text>
        <dbReference type="Rhea" id="RHEA:34331"/>
        <dbReference type="ChEBI" id="CHEBI:15377"/>
        <dbReference type="ChEBI" id="CHEBI:15378"/>
        <dbReference type="ChEBI" id="CHEBI:15379"/>
        <dbReference type="ChEBI" id="CHEBI:16526"/>
        <dbReference type="ChEBI" id="CHEBI:17640"/>
        <dbReference type="ChEBI" id="CHEBI:30854"/>
        <dbReference type="ChEBI" id="CHEBI:57783"/>
        <dbReference type="ChEBI" id="CHEBI:58349"/>
        <dbReference type="EC" id="1.14.13.168"/>
    </reaction>
</comment>
<dbReference type="GO" id="GO:0004499">
    <property type="term" value="F:N,N-dimethylaniline monooxygenase activity"/>
    <property type="evidence" value="ECO:0007669"/>
    <property type="project" value="InterPro"/>
</dbReference>
<dbReference type="PANTHER" id="PTHR43539:SF9">
    <property type="entry name" value="INDOLE-3-PYRUVATE MONOOXYGENASE YUCCA11-RELATED"/>
    <property type="match status" value="1"/>
</dbReference>
<keyword evidence="3 6" id="KW-0274">FAD</keyword>
<dbReference type="InterPro" id="IPR036188">
    <property type="entry name" value="FAD/NAD-bd_sf"/>
</dbReference>
<comment type="cofactor">
    <cofactor evidence="6">
        <name>FAD</name>
        <dbReference type="ChEBI" id="CHEBI:57692"/>
    </cofactor>
</comment>
<dbReference type="PANTHER" id="PTHR43539">
    <property type="entry name" value="FLAVIN-BINDING MONOOXYGENASE-LIKE PROTEIN (AFU_ORTHOLOGUE AFUA_4G09220)"/>
    <property type="match status" value="1"/>
</dbReference>
<dbReference type="SUPFAM" id="SSF51905">
    <property type="entry name" value="FAD/NAD(P)-binding domain"/>
    <property type="match status" value="2"/>
</dbReference>
<name>A0A833R6S5_9POAL</name>
<dbReference type="EC" id="1.-.-.-" evidence="6"/>
<evidence type="ECO:0000256" key="5">
    <source>
        <dbReference type="ARBA" id="ARBA00047707"/>
    </source>
</evidence>
<dbReference type="PIRSF" id="PIRSF000332">
    <property type="entry name" value="FMO"/>
    <property type="match status" value="1"/>
</dbReference>
<evidence type="ECO:0000256" key="2">
    <source>
        <dbReference type="ARBA" id="ARBA00022630"/>
    </source>
</evidence>
<gene>
    <name evidence="7" type="ORF">FCM35_KLT20745</name>
</gene>
<dbReference type="EMBL" id="SWLB01000009">
    <property type="protein sequence ID" value="KAF3334141.1"/>
    <property type="molecule type" value="Genomic_DNA"/>
</dbReference>
<dbReference type="Proteomes" id="UP000623129">
    <property type="component" value="Unassembled WGS sequence"/>
</dbReference>
<evidence type="ECO:0000313" key="7">
    <source>
        <dbReference type="EMBL" id="KAF3334141.1"/>
    </source>
</evidence>
<keyword evidence="2 6" id="KW-0285">Flavoprotein</keyword>
<dbReference type="PROSITE" id="PS51257">
    <property type="entry name" value="PROKAR_LIPOPROTEIN"/>
    <property type="match status" value="1"/>
</dbReference>
<sequence length="377" mass="41668">MDREVVIVGAGPAGIATAACLNLHSIPNIVLEKEDCLGSLWKKNSYDCLNLHLGKRFCQLPHLALPRHAPNFISKADFIKYLDEYAEKFRITPKYQTCVKSAFYDKESMTWHVVACNGATGKTEEYLPRFLVVATGENAEGVIPQVPGLHTFQGEVIHSYFYKSGEKYNDKRVLVVGCGNSGMEIAHNLATHGAKTSIVVRNPLHIMTKEQIFLGMKLVQYLPFELVDTIIVTMARFTFGDLSNYGIVRPKDGPLVLKARSGRSAVLDVGTVQKIKNGEIKVYGPVSSVEENNVLFMDGKSEPFDAIIFATGYKSTANKWLEDGNETLDEDGFPKKGFPNQWKGSNGLYCAGFARRGLAGISMDAINIANDIKKAYK</sequence>
<evidence type="ECO:0000256" key="4">
    <source>
        <dbReference type="ARBA" id="ARBA00023002"/>
    </source>
</evidence>
<dbReference type="Pfam" id="PF00743">
    <property type="entry name" value="FMO-like"/>
    <property type="match status" value="1"/>
</dbReference>
<accession>A0A833R6S5</accession>
<dbReference type="AlphaFoldDB" id="A0A833R6S5"/>
<dbReference type="PRINTS" id="PR00411">
    <property type="entry name" value="PNDRDTASEI"/>
</dbReference>
<protein>
    <recommendedName>
        <fullName evidence="6">Flavin-containing monooxygenase</fullName>
        <ecNumber evidence="6">1.-.-.-</ecNumber>
    </recommendedName>
</protein>
<keyword evidence="6 7" id="KW-0503">Monooxygenase</keyword>
<reference evidence="7" key="1">
    <citation type="submission" date="2020-01" db="EMBL/GenBank/DDBJ databases">
        <title>Genome sequence of Kobresia littledalei, the first chromosome-level genome in the family Cyperaceae.</title>
        <authorList>
            <person name="Qu G."/>
        </authorList>
    </citation>
    <scope>NUCLEOTIDE SEQUENCE</scope>
    <source>
        <strain evidence="7">C.B.Clarke</strain>
        <tissue evidence="7">Leaf</tissue>
    </source>
</reference>
<keyword evidence="8" id="KW-1185">Reference proteome</keyword>
<dbReference type="InterPro" id="IPR020946">
    <property type="entry name" value="Flavin_mOase-like"/>
</dbReference>
<keyword evidence="4 6" id="KW-0560">Oxidoreductase</keyword>
<evidence type="ECO:0000256" key="3">
    <source>
        <dbReference type="ARBA" id="ARBA00022827"/>
    </source>
</evidence>
<evidence type="ECO:0000256" key="6">
    <source>
        <dbReference type="RuleBase" id="RU361177"/>
    </source>
</evidence>
<comment type="caution">
    <text evidence="7">The sequence shown here is derived from an EMBL/GenBank/DDBJ whole genome shotgun (WGS) entry which is preliminary data.</text>
</comment>